<dbReference type="PANTHER" id="PTHR23001">
    <property type="entry name" value="EUKARYOTIC TRANSLATION INITIATION FACTOR"/>
    <property type="match status" value="1"/>
</dbReference>
<dbReference type="AlphaFoldDB" id="A0A2S5B2H9"/>
<dbReference type="GO" id="GO:0003729">
    <property type="term" value="F:mRNA binding"/>
    <property type="evidence" value="ECO:0007669"/>
    <property type="project" value="TreeGrafter"/>
</dbReference>
<gene>
    <name evidence="6" type="ORF">BMF94_5917</name>
</gene>
<keyword evidence="3" id="KW-0648">Protein biosynthesis</keyword>
<feature type="compositionally biased region" description="Basic and acidic residues" evidence="4">
    <location>
        <begin position="102"/>
        <end position="117"/>
    </location>
</feature>
<name>A0A2S5B2H9_9BASI</name>
<feature type="region of interest" description="Disordered" evidence="4">
    <location>
        <begin position="168"/>
        <end position="224"/>
    </location>
</feature>
<dbReference type="EMBL" id="PJQD01000088">
    <property type="protein sequence ID" value="POY70992.1"/>
    <property type="molecule type" value="Genomic_DNA"/>
</dbReference>
<keyword evidence="2" id="KW-0396">Initiation factor</keyword>
<dbReference type="InterPro" id="IPR045196">
    <property type="entry name" value="IF2/IF5"/>
</dbReference>
<dbReference type="OrthoDB" id="10255414at2759"/>
<accession>A0A2S5B2H9</accession>
<evidence type="ECO:0000256" key="4">
    <source>
        <dbReference type="SAM" id="MobiDB-lite"/>
    </source>
</evidence>
<dbReference type="PANTHER" id="PTHR23001:SF3">
    <property type="entry name" value="EUKARYOTIC TRANSLATION INITIATION FACTOR 2 SUBUNIT 2"/>
    <property type="match status" value="1"/>
</dbReference>
<dbReference type="SUPFAM" id="SSF75689">
    <property type="entry name" value="Zinc-binding domain of translation initiation factor 2 beta"/>
    <property type="match status" value="1"/>
</dbReference>
<dbReference type="SMART" id="SM00653">
    <property type="entry name" value="eIF2B_5"/>
    <property type="match status" value="1"/>
</dbReference>
<evidence type="ECO:0000256" key="3">
    <source>
        <dbReference type="ARBA" id="ARBA00022917"/>
    </source>
</evidence>
<evidence type="ECO:0000313" key="7">
    <source>
        <dbReference type="Proteomes" id="UP000237144"/>
    </source>
</evidence>
<organism evidence="6 7">
    <name type="scientific">Rhodotorula taiwanensis</name>
    <dbReference type="NCBI Taxonomy" id="741276"/>
    <lineage>
        <taxon>Eukaryota</taxon>
        <taxon>Fungi</taxon>
        <taxon>Dikarya</taxon>
        <taxon>Basidiomycota</taxon>
        <taxon>Pucciniomycotina</taxon>
        <taxon>Microbotryomycetes</taxon>
        <taxon>Sporidiobolales</taxon>
        <taxon>Sporidiobolaceae</taxon>
        <taxon>Rhodotorula</taxon>
    </lineage>
</organism>
<sequence length="399" mass="43191">MADIDPPVDDLFAGMKRKSKKGSKKAVNLDELDVDASAPAAPSNDATSISGSGAAAVDLAAAPTPADAGGSDGELDFSSLKRKSKKKSVRIDSDVEDAADLEAAKPKSRKSVDKLGNEVDDEPVDNQVSAEVTAVDASGLDEFADLKKKRKKSSKKAFDLDAFEKELAEAEAQQDGGDEQPKSILKKSTPAGSDDEGDVDEDDEVVEGEDPFGKEDHDDSRASKAEAAATAKAWLNEDRDYHYTELLGRFYSLLYQSHPSLSGGSHKKKYTIPPPQLFREGSKRSVFANIADICKRMHRQPEHVIQFLFAELGTNGSVDGAAQLVIKGRFQQKQIENVLRRYIVEYVTCKTCKSPDTTLTKDNRLFFMTCSSCGSTRSVAGIKTGFQATTRAARRAARA</sequence>
<dbReference type="GO" id="GO:0005850">
    <property type="term" value="C:eukaryotic translation initiation factor 2 complex"/>
    <property type="evidence" value="ECO:0007669"/>
    <property type="project" value="TreeGrafter"/>
</dbReference>
<proteinExistence type="inferred from homology"/>
<feature type="compositionally biased region" description="Basic residues" evidence="4">
    <location>
        <begin position="15"/>
        <end position="24"/>
    </location>
</feature>
<feature type="domain" description="Translation initiation factor IF2/IF5" evidence="5">
    <location>
        <begin position="267"/>
        <end position="376"/>
    </location>
</feature>
<evidence type="ECO:0000256" key="1">
    <source>
        <dbReference type="ARBA" id="ARBA00010397"/>
    </source>
</evidence>
<feature type="compositionally biased region" description="Basic and acidic residues" evidence="4">
    <location>
        <begin position="211"/>
        <end position="224"/>
    </location>
</feature>
<feature type="region of interest" description="Disordered" evidence="4">
    <location>
        <begin position="63"/>
        <end position="128"/>
    </location>
</feature>
<dbReference type="Proteomes" id="UP000237144">
    <property type="component" value="Unassembled WGS sequence"/>
</dbReference>
<comment type="caution">
    <text evidence="6">The sequence shown here is derived from an EMBL/GenBank/DDBJ whole genome shotgun (WGS) entry which is preliminary data.</text>
</comment>
<dbReference type="Gene3D" id="3.30.30.170">
    <property type="match status" value="1"/>
</dbReference>
<protein>
    <recommendedName>
        <fullName evidence="5">Translation initiation factor IF2/IF5 domain-containing protein</fullName>
    </recommendedName>
</protein>
<reference evidence="6 7" key="1">
    <citation type="journal article" date="2018" name="Front. Microbiol.">
        <title>Prospects for Fungal Bioremediation of Acidic Radioactive Waste Sites: Characterization and Genome Sequence of Rhodotorula taiwanensis MD1149.</title>
        <authorList>
            <person name="Tkavc R."/>
            <person name="Matrosova V.Y."/>
            <person name="Grichenko O.E."/>
            <person name="Gostincar C."/>
            <person name="Volpe R.P."/>
            <person name="Klimenkova P."/>
            <person name="Gaidamakova E.K."/>
            <person name="Zhou C.E."/>
            <person name="Stewart B.J."/>
            <person name="Lyman M.G."/>
            <person name="Malfatti S.A."/>
            <person name="Rubinfeld B."/>
            <person name="Courtot M."/>
            <person name="Singh J."/>
            <person name="Dalgard C.L."/>
            <person name="Hamilton T."/>
            <person name="Frey K.G."/>
            <person name="Gunde-Cimerman N."/>
            <person name="Dugan L."/>
            <person name="Daly M.J."/>
        </authorList>
    </citation>
    <scope>NUCLEOTIDE SEQUENCE [LARGE SCALE GENOMIC DNA]</scope>
    <source>
        <strain evidence="6 7">MD1149</strain>
    </source>
</reference>
<dbReference type="GO" id="GO:0003743">
    <property type="term" value="F:translation initiation factor activity"/>
    <property type="evidence" value="ECO:0007669"/>
    <property type="project" value="UniProtKB-KW"/>
</dbReference>
<evidence type="ECO:0000256" key="2">
    <source>
        <dbReference type="ARBA" id="ARBA00022540"/>
    </source>
</evidence>
<dbReference type="InterPro" id="IPR016190">
    <property type="entry name" value="Transl_init_fac_IF2/IF5_Zn-bd"/>
</dbReference>
<dbReference type="GO" id="GO:0001731">
    <property type="term" value="P:formation of translation preinitiation complex"/>
    <property type="evidence" value="ECO:0007669"/>
    <property type="project" value="TreeGrafter"/>
</dbReference>
<dbReference type="FunFam" id="3.30.30.170:FF:000001">
    <property type="entry name" value="Eukaryotic translation initiation factor 2 subunit"/>
    <property type="match status" value="1"/>
</dbReference>
<feature type="region of interest" description="Disordered" evidence="4">
    <location>
        <begin position="1"/>
        <end position="26"/>
    </location>
</feature>
<comment type="similarity">
    <text evidence="1">Belongs to the eIF-2-beta/eIF-5 family.</text>
</comment>
<evidence type="ECO:0000313" key="6">
    <source>
        <dbReference type="EMBL" id="POY70992.1"/>
    </source>
</evidence>
<dbReference type="InterPro" id="IPR002735">
    <property type="entry name" value="Transl_init_fac_IF2/IF5_dom"/>
</dbReference>
<keyword evidence="7" id="KW-1185">Reference proteome</keyword>
<dbReference type="InterPro" id="IPR016189">
    <property type="entry name" value="Transl_init_fac_IF2/IF5_N"/>
</dbReference>
<dbReference type="GO" id="GO:0031369">
    <property type="term" value="F:translation initiation factor binding"/>
    <property type="evidence" value="ECO:0007669"/>
    <property type="project" value="TreeGrafter"/>
</dbReference>
<feature type="compositionally biased region" description="Acidic residues" evidence="4">
    <location>
        <begin position="193"/>
        <end position="210"/>
    </location>
</feature>
<dbReference type="Pfam" id="PF01873">
    <property type="entry name" value="eIF-5_eIF-2B"/>
    <property type="match status" value="1"/>
</dbReference>
<evidence type="ECO:0000259" key="5">
    <source>
        <dbReference type="SMART" id="SM00653"/>
    </source>
</evidence>
<dbReference type="SUPFAM" id="SSF100966">
    <property type="entry name" value="Translation initiation factor 2 beta, aIF2beta, N-terminal domain"/>
    <property type="match status" value="1"/>
</dbReference>
<dbReference type="STRING" id="741276.A0A2S5B2H9"/>